<comment type="cofactor">
    <cofactor evidence="10">
        <name>Mn(2+)</name>
        <dbReference type="ChEBI" id="CHEBI:29035"/>
    </cofactor>
    <text evidence="10">Binds 2 Mn(2+) ions per subunit in a binuclear metal center.</text>
</comment>
<sequence>MLRYASALFISDLHLDAAIVGAEAQASAANLAAFVRLCEADARRHAALFVLGDLFEAYVGDDDLALYPAVVSALRELTATGCALHFIQGNRDFLVGPGFAQATGASLLQDPSVIEIAGRRIGIAHGDAWCTDDTAYQAWRSTARNPVWQAGFLAKPLAERHAIAQALRMQSEAAKQGKSMDIMDVNDQAVLAGAETLGVDLLIHGHTHRPARHEMPRAGKPVLVRHVLSDWHVDAQPPRGNALLVDADGIRSIELAAA</sequence>
<dbReference type="Proteomes" id="UP001595556">
    <property type="component" value="Unassembled WGS sequence"/>
</dbReference>
<organism evidence="12 13">
    <name type="scientific">Piscinibacterium candidicorallinum</name>
    <dbReference type="NCBI Taxonomy" id="1793872"/>
    <lineage>
        <taxon>Bacteria</taxon>
        <taxon>Pseudomonadati</taxon>
        <taxon>Pseudomonadota</taxon>
        <taxon>Betaproteobacteria</taxon>
        <taxon>Burkholderiales</taxon>
        <taxon>Piscinibacterium</taxon>
    </lineage>
</organism>
<evidence type="ECO:0000256" key="9">
    <source>
        <dbReference type="ARBA" id="ARBA00023211"/>
    </source>
</evidence>
<keyword evidence="9 10" id="KW-0464">Manganese</keyword>
<evidence type="ECO:0000256" key="2">
    <source>
        <dbReference type="ARBA" id="ARBA00022516"/>
    </source>
</evidence>
<name>A0ABV7H2W4_9BURK</name>
<keyword evidence="13" id="KW-1185">Reference proteome</keyword>
<dbReference type="Gene3D" id="3.60.21.10">
    <property type="match status" value="1"/>
</dbReference>
<evidence type="ECO:0000256" key="6">
    <source>
        <dbReference type="ARBA" id="ARBA00022801"/>
    </source>
</evidence>
<evidence type="ECO:0000313" key="12">
    <source>
        <dbReference type="EMBL" id="MFC3146585.1"/>
    </source>
</evidence>
<dbReference type="CDD" id="cd07398">
    <property type="entry name" value="MPP_YbbF-LpxH"/>
    <property type="match status" value="1"/>
</dbReference>
<comment type="pathway">
    <text evidence="10">Glycolipid biosynthesis; lipid IV(A) biosynthesis; lipid IV(A) from (3R)-3-hydroxytetradecanoyl-[acyl-carrier-protein] and UDP-N-acetyl-alpha-D-glucosamine: step 4/6.</text>
</comment>
<feature type="binding site" evidence="10">
    <location>
        <position position="12"/>
    </location>
    <ligand>
        <name>Mn(2+)</name>
        <dbReference type="ChEBI" id="CHEBI:29035"/>
        <label>1</label>
    </ligand>
</feature>
<dbReference type="SUPFAM" id="SSF56300">
    <property type="entry name" value="Metallo-dependent phosphatases"/>
    <property type="match status" value="1"/>
</dbReference>
<dbReference type="InterPro" id="IPR043461">
    <property type="entry name" value="LpxH-like"/>
</dbReference>
<evidence type="ECO:0000313" key="13">
    <source>
        <dbReference type="Proteomes" id="UP001595556"/>
    </source>
</evidence>
<feature type="binding site" evidence="10">
    <location>
        <position position="206"/>
    </location>
    <ligand>
        <name>Mn(2+)</name>
        <dbReference type="ChEBI" id="CHEBI:29035"/>
        <label>2</label>
    </ligand>
</feature>
<evidence type="ECO:0000256" key="7">
    <source>
        <dbReference type="ARBA" id="ARBA00023098"/>
    </source>
</evidence>
<feature type="binding site" evidence="10">
    <location>
        <position position="53"/>
    </location>
    <ligand>
        <name>Mn(2+)</name>
        <dbReference type="ChEBI" id="CHEBI:29035"/>
        <label>1</label>
    </ligand>
</feature>
<dbReference type="NCBIfam" id="TIGR01854">
    <property type="entry name" value="lipid_A_lpxH"/>
    <property type="match status" value="1"/>
</dbReference>
<dbReference type="Pfam" id="PF00149">
    <property type="entry name" value="Metallophos"/>
    <property type="match status" value="1"/>
</dbReference>
<gene>
    <name evidence="10" type="primary">lpxH</name>
    <name evidence="12" type="ORF">ACFOEN_02885</name>
</gene>
<comment type="caution">
    <text evidence="12">The sequence shown here is derived from an EMBL/GenBank/DDBJ whole genome shotgun (WGS) entry which is preliminary data.</text>
</comment>
<reference evidence="13" key="1">
    <citation type="journal article" date="2019" name="Int. J. Syst. Evol. Microbiol.">
        <title>The Global Catalogue of Microorganisms (GCM) 10K type strain sequencing project: providing services to taxonomists for standard genome sequencing and annotation.</title>
        <authorList>
            <consortium name="The Broad Institute Genomics Platform"/>
            <consortium name="The Broad Institute Genome Sequencing Center for Infectious Disease"/>
            <person name="Wu L."/>
            <person name="Ma J."/>
        </authorList>
    </citation>
    <scope>NUCLEOTIDE SEQUENCE [LARGE SCALE GENOMIC DNA]</scope>
    <source>
        <strain evidence="13">KCTC 52168</strain>
    </source>
</reference>
<feature type="binding site" evidence="10">
    <location>
        <position position="175"/>
    </location>
    <ligand>
        <name>substrate</name>
    </ligand>
</feature>
<evidence type="ECO:0000256" key="8">
    <source>
        <dbReference type="ARBA" id="ARBA00023136"/>
    </source>
</evidence>
<keyword evidence="3 10" id="KW-0997">Cell inner membrane</keyword>
<feature type="binding site" evidence="10">
    <location>
        <position position="178"/>
    </location>
    <ligand>
        <name>substrate</name>
    </ligand>
</feature>
<dbReference type="EC" id="3.6.1.54" evidence="10"/>
<keyword evidence="1 10" id="KW-1003">Cell membrane</keyword>
<keyword evidence="5 10" id="KW-0479">Metal-binding</keyword>
<feature type="binding site" evidence="10">
    <location>
        <position position="125"/>
    </location>
    <ligand>
        <name>Mn(2+)</name>
        <dbReference type="ChEBI" id="CHEBI:29035"/>
        <label>2</label>
    </ligand>
</feature>
<feature type="binding site" evidence="10">
    <location>
        <position position="208"/>
    </location>
    <ligand>
        <name>Mn(2+)</name>
        <dbReference type="ChEBI" id="CHEBI:29035"/>
        <label>1</label>
    </ligand>
</feature>
<dbReference type="InterPro" id="IPR004843">
    <property type="entry name" value="Calcineurin-like_PHP"/>
</dbReference>
<feature type="binding site" evidence="10">
    <location>
        <position position="14"/>
    </location>
    <ligand>
        <name>Mn(2+)</name>
        <dbReference type="ChEBI" id="CHEBI:29035"/>
        <label>1</label>
    </ligand>
</feature>
<feature type="binding site" evidence="10">
    <location>
        <position position="133"/>
    </location>
    <ligand>
        <name>substrate</name>
    </ligand>
</feature>
<keyword evidence="8 10" id="KW-0472">Membrane</keyword>
<dbReference type="GO" id="GO:0016787">
    <property type="term" value="F:hydrolase activity"/>
    <property type="evidence" value="ECO:0007669"/>
    <property type="project" value="UniProtKB-KW"/>
</dbReference>
<dbReference type="HAMAP" id="MF_00575">
    <property type="entry name" value="LpxH"/>
    <property type="match status" value="1"/>
</dbReference>
<comment type="subcellular location">
    <subcellularLocation>
        <location evidence="10">Cell inner membrane</location>
        <topology evidence="10">Peripheral membrane protein</topology>
        <orientation evidence="10">Cytoplasmic side</orientation>
    </subcellularLocation>
</comment>
<evidence type="ECO:0000259" key="11">
    <source>
        <dbReference type="Pfam" id="PF00149"/>
    </source>
</evidence>
<dbReference type="PANTHER" id="PTHR34990:SF1">
    <property type="entry name" value="UDP-2,3-DIACYLGLUCOSAMINE HYDROLASE"/>
    <property type="match status" value="1"/>
</dbReference>
<feature type="binding site" evidence="10">
    <location>
        <position position="90"/>
    </location>
    <ligand>
        <name>Mn(2+)</name>
        <dbReference type="ChEBI" id="CHEBI:29035"/>
        <label>2</label>
    </ligand>
</feature>
<keyword evidence="4 10" id="KW-0441">Lipid A biosynthesis</keyword>
<comment type="similarity">
    <text evidence="10">Belongs to the LpxH family.</text>
</comment>
<feature type="binding site" evidence="10">
    <location>
        <position position="53"/>
    </location>
    <ligand>
        <name>Mn(2+)</name>
        <dbReference type="ChEBI" id="CHEBI:29035"/>
        <label>2</label>
    </ligand>
</feature>
<dbReference type="NCBIfam" id="NF003743">
    <property type="entry name" value="PRK05340.1"/>
    <property type="match status" value="1"/>
</dbReference>
<dbReference type="RefSeq" id="WP_377300913.1">
    <property type="nucleotide sequence ID" value="NZ_CP180191.1"/>
</dbReference>
<dbReference type="EMBL" id="JBHRTI010000003">
    <property type="protein sequence ID" value="MFC3146585.1"/>
    <property type="molecule type" value="Genomic_DNA"/>
</dbReference>
<evidence type="ECO:0000256" key="5">
    <source>
        <dbReference type="ARBA" id="ARBA00022723"/>
    </source>
</evidence>
<dbReference type="InterPro" id="IPR029052">
    <property type="entry name" value="Metallo-depent_PP-like"/>
</dbReference>
<comment type="function">
    <text evidence="10">Hydrolyzes the pyrophosphate bond of UDP-2,3-diacylglucosamine to yield 2,3-diacylglucosamine 1-phosphate (lipid X) and UMP by catalyzing the attack of water at the alpha-P atom. Involved in the biosynthesis of lipid A, a phosphorylated glycolipid that anchors the lipopolysaccharide to the outer membrane of the cell.</text>
</comment>
<evidence type="ECO:0000256" key="3">
    <source>
        <dbReference type="ARBA" id="ARBA00022519"/>
    </source>
</evidence>
<feature type="binding site" evidence="10">
    <location>
        <begin position="90"/>
        <end position="91"/>
    </location>
    <ligand>
        <name>substrate</name>
    </ligand>
</feature>
<dbReference type="InterPro" id="IPR010138">
    <property type="entry name" value="UDP-diacylglucosamine_Hdrlase"/>
</dbReference>
<proteinExistence type="inferred from homology"/>
<comment type="catalytic activity">
    <reaction evidence="10">
        <text>UDP-2-N,3-O-bis[(3R)-3-hydroxytetradecanoyl]-alpha-D-glucosamine + H2O = 2-N,3-O-bis[(3R)-3-hydroxytetradecanoyl]-alpha-D-glucosaminyl 1-phosphate + UMP + 2 H(+)</text>
        <dbReference type="Rhea" id="RHEA:25213"/>
        <dbReference type="ChEBI" id="CHEBI:15377"/>
        <dbReference type="ChEBI" id="CHEBI:15378"/>
        <dbReference type="ChEBI" id="CHEBI:57865"/>
        <dbReference type="ChEBI" id="CHEBI:57957"/>
        <dbReference type="ChEBI" id="CHEBI:78847"/>
        <dbReference type="EC" id="3.6.1.54"/>
    </reaction>
</comment>
<evidence type="ECO:0000256" key="4">
    <source>
        <dbReference type="ARBA" id="ARBA00022556"/>
    </source>
</evidence>
<keyword evidence="7 10" id="KW-0443">Lipid metabolism</keyword>
<feature type="binding site" evidence="10">
    <location>
        <position position="206"/>
    </location>
    <ligand>
        <name>substrate</name>
    </ligand>
</feature>
<keyword evidence="2 10" id="KW-0444">Lipid biosynthesis</keyword>
<accession>A0ABV7H2W4</accession>
<evidence type="ECO:0000256" key="1">
    <source>
        <dbReference type="ARBA" id="ARBA00022475"/>
    </source>
</evidence>
<feature type="binding site" evidence="10">
    <location>
        <position position="171"/>
    </location>
    <ligand>
        <name>substrate</name>
    </ligand>
</feature>
<protein>
    <recommendedName>
        <fullName evidence="10">UDP-2,3-diacylglucosamine hydrolase</fullName>
        <ecNumber evidence="10">3.6.1.54</ecNumber>
    </recommendedName>
    <alternativeName>
        <fullName evidence="10">UDP-2,3-diacylglucosamine diphosphatase</fullName>
    </alternativeName>
</protein>
<feature type="domain" description="Calcineurin-like phosphoesterase" evidence="11">
    <location>
        <begin position="8"/>
        <end position="210"/>
    </location>
</feature>
<dbReference type="PANTHER" id="PTHR34990">
    <property type="entry name" value="UDP-2,3-DIACYLGLUCOSAMINE HYDROLASE-RELATED"/>
    <property type="match status" value="1"/>
</dbReference>
<keyword evidence="6 10" id="KW-0378">Hydrolase</keyword>
<evidence type="ECO:0000256" key="10">
    <source>
        <dbReference type="HAMAP-Rule" id="MF_00575"/>
    </source>
</evidence>